<dbReference type="InterPro" id="IPR009057">
    <property type="entry name" value="Homeodomain-like_sf"/>
</dbReference>
<dbReference type="PANTHER" id="PTHR43280:SF28">
    <property type="entry name" value="HTH-TYPE TRANSCRIPTIONAL ACTIVATOR RHAS"/>
    <property type="match status" value="1"/>
</dbReference>
<accession>A0ABX2DTE3</accession>
<dbReference type="SUPFAM" id="SSF46689">
    <property type="entry name" value="Homeodomain-like"/>
    <property type="match status" value="2"/>
</dbReference>
<name>A0ABX2DTE3_9BACL</name>
<keyword evidence="3" id="KW-0804">Transcription</keyword>
<dbReference type="SMART" id="SM00342">
    <property type="entry name" value="HTH_ARAC"/>
    <property type="match status" value="1"/>
</dbReference>
<dbReference type="EMBL" id="JABMKX010000012">
    <property type="protein sequence ID" value="NQX47953.1"/>
    <property type="molecule type" value="Genomic_DNA"/>
</dbReference>
<gene>
    <name evidence="7" type="ORF">HQN87_21745</name>
</gene>
<feature type="modified residue" description="4-aspartylphosphate" evidence="4">
    <location>
        <position position="54"/>
    </location>
</feature>
<dbReference type="Pfam" id="PF12833">
    <property type="entry name" value="HTH_18"/>
    <property type="match status" value="1"/>
</dbReference>
<evidence type="ECO:0000256" key="1">
    <source>
        <dbReference type="ARBA" id="ARBA00023015"/>
    </source>
</evidence>
<proteinExistence type="predicted"/>
<evidence type="ECO:0000313" key="7">
    <source>
        <dbReference type="EMBL" id="NQX47953.1"/>
    </source>
</evidence>
<evidence type="ECO:0000259" key="5">
    <source>
        <dbReference type="PROSITE" id="PS01124"/>
    </source>
</evidence>
<feature type="domain" description="Response regulatory" evidence="6">
    <location>
        <begin position="3"/>
        <end position="119"/>
    </location>
</feature>
<dbReference type="InterPro" id="IPR020449">
    <property type="entry name" value="Tscrpt_reg_AraC-type_HTH"/>
</dbReference>
<feature type="domain" description="HTH araC/xylS-type" evidence="5">
    <location>
        <begin position="440"/>
        <end position="538"/>
    </location>
</feature>
<keyword evidence="4" id="KW-0597">Phosphoprotein</keyword>
<protein>
    <submittedName>
        <fullName evidence="7">Response regulator</fullName>
    </submittedName>
</protein>
<dbReference type="InterPro" id="IPR011006">
    <property type="entry name" value="CheY-like_superfamily"/>
</dbReference>
<evidence type="ECO:0000256" key="4">
    <source>
        <dbReference type="PROSITE-ProRule" id="PRU00169"/>
    </source>
</evidence>
<evidence type="ECO:0000256" key="3">
    <source>
        <dbReference type="ARBA" id="ARBA00023163"/>
    </source>
</evidence>
<evidence type="ECO:0000259" key="6">
    <source>
        <dbReference type="PROSITE" id="PS50110"/>
    </source>
</evidence>
<dbReference type="InterPro" id="IPR001789">
    <property type="entry name" value="Sig_transdc_resp-reg_receiver"/>
</dbReference>
<dbReference type="InterPro" id="IPR018060">
    <property type="entry name" value="HTH_AraC"/>
</dbReference>
<dbReference type="PROSITE" id="PS50110">
    <property type="entry name" value="RESPONSE_REGULATORY"/>
    <property type="match status" value="1"/>
</dbReference>
<evidence type="ECO:0000313" key="8">
    <source>
        <dbReference type="Proteomes" id="UP000711047"/>
    </source>
</evidence>
<dbReference type="Gene3D" id="1.10.10.60">
    <property type="entry name" value="Homeodomain-like"/>
    <property type="match status" value="2"/>
</dbReference>
<dbReference type="PROSITE" id="PS00041">
    <property type="entry name" value="HTH_ARAC_FAMILY_1"/>
    <property type="match status" value="1"/>
</dbReference>
<sequence>MYRMMIVDDEEIITDGLAVIFGKMDLGLDIYKAYSGQEALELLHRTRVDIVLSDICMPEMDGLELMEHIRRSWPQCKIVFLTGHSDFNYVYQAIQAPGVQYVLKNEGYPKLIEAVKRALQELKDTMQVNDLIRQSKEQLNTLETLAQGDYFRHLIHSVKVDQEVAEDFSRLRIPLDASLPVLIALGSISDSESPRTYSDRQETALAVKFLSEKLLKERTVSLGVIDRYGDLIWLIQPERSRDLDRAETFEQLGKFLEGTFELIQQACRESLEVGMAITLSAEEFQWARLPMLYDKARQVQHYRAGDGEQMVQRVNLNEAAAPDPVRDRFLRDKVDTLAAHLEAGRKEEFLRLFGEMAGPAGQDRGRCNPYLTELYYTIALMLMSYINRWEADEAVGVSSLMQLEVHRTLGEAFRYLRDTAELLFSVRKSGEQKRAAGVIDTLCLYIEENLTRDLSLVRLSDVIHFNPSYLSRLFKQERGINLSEYIEDMRIRQAKDLLKRGELKVAEVGSLIGYVTPQSFTRVFKKWTGTTPQEYRTDMLSG</sequence>
<reference evidence="7 8" key="1">
    <citation type="submission" date="2020-05" db="EMBL/GenBank/DDBJ databases">
        <title>Paenibacillus glebae, sp. nov., Paenibacillus humi sp. nov., Paenibacillus pedi sp. nov., Paenibacillus terrestris sp. nov. and Paenibacillus terricola sp. nov., isolated from a forest top soil sample.</title>
        <authorList>
            <person name="Qi S."/>
            <person name="Carlier A."/>
            <person name="Cnockaert M."/>
            <person name="Vandamme P."/>
        </authorList>
    </citation>
    <scope>NUCLEOTIDE SEQUENCE [LARGE SCALE GENOMIC DNA]</scope>
    <source>
        <strain evidence="7 8">LMG 29502</strain>
    </source>
</reference>
<keyword evidence="8" id="KW-1185">Reference proteome</keyword>
<evidence type="ECO:0000256" key="2">
    <source>
        <dbReference type="ARBA" id="ARBA00023125"/>
    </source>
</evidence>
<dbReference type="PROSITE" id="PS01124">
    <property type="entry name" value="HTH_ARAC_FAMILY_2"/>
    <property type="match status" value="1"/>
</dbReference>
<organism evidence="7 8">
    <name type="scientific">Paenibacillus tritici</name>
    <dbReference type="NCBI Taxonomy" id="1873425"/>
    <lineage>
        <taxon>Bacteria</taxon>
        <taxon>Bacillati</taxon>
        <taxon>Bacillota</taxon>
        <taxon>Bacilli</taxon>
        <taxon>Bacillales</taxon>
        <taxon>Paenibacillaceae</taxon>
        <taxon>Paenibacillus</taxon>
    </lineage>
</organism>
<dbReference type="Pfam" id="PF00072">
    <property type="entry name" value="Response_reg"/>
    <property type="match status" value="1"/>
</dbReference>
<dbReference type="InterPro" id="IPR018062">
    <property type="entry name" value="HTH_AraC-typ_CS"/>
</dbReference>
<dbReference type="SMART" id="SM00448">
    <property type="entry name" value="REC"/>
    <property type="match status" value="1"/>
</dbReference>
<dbReference type="PANTHER" id="PTHR43280">
    <property type="entry name" value="ARAC-FAMILY TRANSCRIPTIONAL REGULATOR"/>
    <property type="match status" value="1"/>
</dbReference>
<dbReference type="CDD" id="cd17536">
    <property type="entry name" value="REC_YesN-like"/>
    <property type="match status" value="1"/>
</dbReference>
<keyword evidence="2" id="KW-0238">DNA-binding</keyword>
<dbReference type="PRINTS" id="PR00032">
    <property type="entry name" value="HTHARAC"/>
</dbReference>
<comment type="caution">
    <text evidence="7">The sequence shown here is derived from an EMBL/GenBank/DDBJ whole genome shotgun (WGS) entry which is preliminary data.</text>
</comment>
<dbReference type="Gene3D" id="3.40.50.2300">
    <property type="match status" value="1"/>
</dbReference>
<keyword evidence="1" id="KW-0805">Transcription regulation</keyword>
<dbReference type="Proteomes" id="UP000711047">
    <property type="component" value="Unassembled WGS sequence"/>
</dbReference>
<dbReference type="SUPFAM" id="SSF52172">
    <property type="entry name" value="CheY-like"/>
    <property type="match status" value="1"/>
</dbReference>